<organism evidence="1">
    <name type="scientific">marine sediment metagenome</name>
    <dbReference type="NCBI Taxonomy" id="412755"/>
    <lineage>
        <taxon>unclassified sequences</taxon>
        <taxon>metagenomes</taxon>
        <taxon>ecological metagenomes</taxon>
    </lineage>
</organism>
<evidence type="ECO:0000313" key="1">
    <source>
        <dbReference type="EMBL" id="GAI88322.1"/>
    </source>
</evidence>
<proteinExistence type="predicted"/>
<dbReference type="EMBL" id="BARW01022671">
    <property type="protein sequence ID" value="GAI88322.1"/>
    <property type="molecule type" value="Genomic_DNA"/>
</dbReference>
<comment type="caution">
    <text evidence="1">The sequence shown here is derived from an EMBL/GenBank/DDBJ whole genome shotgun (WGS) entry which is preliminary data.</text>
</comment>
<accession>X1S5K1</accession>
<sequence length="77" mass="8331">MKIIEVGLRGTDKPVQLPNYQLSDKGLLLLRPTGSDPMYIGSSSVEVNLPLPEAKPVRLYPTNSGEVYVTGTDGETL</sequence>
<feature type="non-terminal residue" evidence="1">
    <location>
        <position position="77"/>
    </location>
</feature>
<reference evidence="1" key="1">
    <citation type="journal article" date="2014" name="Front. Microbiol.">
        <title>High frequency of phylogenetically diverse reductive dehalogenase-homologous genes in deep subseafloor sedimentary metagenomes.</title>
        <authorList>
            <person name="Kawai M."/>
            <person name="Futagami T."/>
            <person name="Toyoda A."/>
            <person name="Takaki Y."/>
            <person name="Nishi S."/>
            <person name="Hori S."/>
            <person name="Arai W."/>
            <person name="Tsubouchi T."/>
            <person name="Morono Y."/>
            <person name="Uchiyama I."/>
            <person name="Ito T."/>
            <person name="Fujiyama A."/>
            <person name="Inagaki F."/>
            <person name="Takami H."/>
        </authorList>
    </citation>
    <scope>NUCLEOTIDE SEQUENCE</scope>
    <source>
        <strain evidence="1">Expedition CK06-06</strain>
    </source>
</reference>
<dbReference type="AlphaFoldDB" id="X1S5K1"/>
<protein>
    <submittedName>
        <fullName evidence="1">Uncharacterized protein</fullName>
    </submittedName>
</protein>
<name>X1S5K1_9ZZZZ</name>
<gene>
    <name evidence="1" type="ORF">S12H4_37767</name>
</gene>